<keyword evidence="2" id="KW-0067">ATP-binding</keyword>
<feature type="binding site" evidence="2">
    <location>
        <position position="38"/>
    </location>
    <ligand>
        <name>Mg(2+)</name>
        <dbReference type="ChEBI" id="CHEBI:18420"/>
        <label>1</label>
    </ligand>
</feature>
<dbReference type="PANTHER" id="PTHR30270:SF0">
    <property type="entry name" value="THIAMINE-MONOPHOSPHATE KINASE"/>
    <property type="match status" value="1"/>
</dbReference>
<dbReference type="EC" id="2.7.4.16" evidence="2"/>
<feature type="binding site" evidence="2">
    <location>
        <position position="25"/>
    </location>
    <ligand>
        <name>Mg(2+)</name>
        <dbReference type="ChEBI" id="CHEBI:18420"/>
        <label>4</label>
    </ligand>
</feature>
<dbReference type="PIRSF" id="PIRSF005303">
    <property type="entry name" value="Thiam_monoph_kin"/>
    <property type="match status" value="1"/>
</dbReference>
<evidence type="ECO:0000313" key="6">
    <source>
        <dbReference type="Proteomes" id="UP000032305"/>
    </source>
</evidence>
<dbReference type="NCBIfam" id="TIGR01379">
    <property type="entry name" value="thiL"/>
    <property type="match status" value="1"/>
</dbReference>
<dbReference type="Gene3D" id="3.30.1330.10">
    <property type="entry name" value="PurM-like, N-terminal domain"/>
    <property type="match status" value="1"/>
</dbReference>
<feature type="binding site" evidence="2">
    <location>
        <position position="198"/>
    </location>
    <ligand>
        <name>ATP</name>
        <dbReference type="ChEBI" id="CHEBI:30616"/>
    </ligand>
</feature>
<feature type="binding site" evidence="2">
    <location>
        <position position="136"/>
    </location>
    <ligand>
        <name>ATP</name>
        <dbReference type="ChEBI" id="CHEBI:30616"/>
    </ligand>
</feature>
<evidence type="ECO:0000256" key="1">
    <source>
        <dbReference type="ARBA" id="ARBA00022977"/>
    </source>
</evidence>
<feature type="binding site" evidence="2">
    <location>
        <position position="39"/>
    </location>
    <ligand>
        <name>Mg(2+)</name>
        <dbReference type="ChEBI" id="CHEBI:18420"/>
        <label>1</label>
    </ligand>
</feature>
<dbReference type="Proteomes" id="UP000032305">
    <property type="component" value="Unassembled WGS sequence"/>
</dbReference>
<comment type="miscellaneous">
    <text evidence="2">Reaction mechanism of ThiL seems to utilize a direct, inline transfer of the gamma-phosphate of ATP to TMP rather than a phosphorylated enzyme intermediate.</text>
</comment>
<dbReference type="PANTHER" id="PTHR30270">
    <property type="entry name" value="THIAMINE-MONOPHOSPHATE KINASE"/>
    <property type="match status" value="1"/>
</dbReference>
<evidence type="ECO:0000256" key="2">
    <source>
        <dbReference type="HAMAP-Rule" id="MF_02128"/>
    </source>
</evidence>
<dbReference type="InterPro" id="IPR036921">
    <property type="entry name" value="PurM-like_N_sf"/>
</dbReference>
<feature type="binding site" evidence="2">
    <location>
        <position position="46"/>
    </location>
    <ligand>
        <name>substrate</name>
    </ligand>
</feature>
<feature type="binding site" evidence="2">
    <location>
        <position position="67"/>
    </location>
    <ligand>
        <name>Mg(2+)</name>
        <dbReference type="ChEBI" id="CHEBI:18420"/>
        <label>4</label>
    </ligand>
</feature>
<feature type="binding site" evidence="2">
    <location>
        <position position="25"/>
    </location>
    <ligand>
        <name>Mg(2+)</name>
        <dbReference type="ChEBI" id="CHEBI:18420"/>
        <label>3</label>
    </ligand>
</feature>
<name>A0A0A1WBV1_9SPHN</name>
<evidence type="ECO:0000313" key="5">
    <source>
        <dbReference type="EMBL" id="GAM02496.1"/>
    </source>
</evidence>
<keyword evidence="2" id="KW-0808">Transferase</keyword>
<reference evidence="5 6" key="1">
    <citation type="submission" date="2014-11" db="EMBL/GenBank/DDBJ databases">
        <title>Whole genome shotgun sequence of Sphingomonas parapaucimobilis NBRC 15100.</title>
        <authorList>
            <person name="Katano-Makiyama Y."/>
            <person name="Hosoyama A."/>
            <person name="Hashimoto M."/>
            <person name="Hosoyama Y."/>
            <person name="Noguchi M."/>
            <person name="Numata M."/>
            <person name="Tsuchikane K."/>
            <person name="Hirakata S."/>
            <person name="Uohara A."/>
            <person name="Shimodaira J."/>
            <person name="Ohji S."/>
            <person name="Ichikawa N."/>
            <person name="Kimura A."/>
            <person name="Yamazoe A."/>
            <person name="Fujita N."/>
        </authorList>
    </citation>
    <scope>NUCLEOTIDE SEQUENCE [LARGE SCALE GENOMIC DNA]</scope>
    <source>
        <strain evidence="5 6">NBRC 15100</strain>
    </source>
</reference>
<feature type="binding site" evidence="2">
    <location>
        <position position="199"/>
    </location>
    <ligand>
        <name>Mg(2+)</name>
        <dbReference type="ChEBI" id="CHEBI:18420"/>
        <label>5</label>
    </ligand>
</feature>
<organism evidence="5 6">
    <name type="scientific">Sphingomonas parapaucimobilis NBRC 15100</name>
    <dbReference type="NCBI Taxonomy" id="1219049"/>
    <lineage>
        <taxon>Bacteria</taxon>
        <taxon>Pseudomonadati</taxon>
        <taxon>Pseudomonadota</taxon>
        <taxon>Alphaproteobacteria</taxon>
        <taxon>Sphingomonadales</taxon>
        <taxon>Sphingomonadaceae</taxon>
        <taxon>Sphingomonas</taxon>
    </lineage>
</organism>
<comment type="similarity">
    <text evidence="2">Belongs to the thiamine-monophosphate kinase family.</text>
</comment>
<feature type="binding site" evidence="2">
    <location>
        <begin position="111"/>
        <end position="112"/>
    </location>
    <ligand>
        <name>ATP</name>
        <dbReference type="ChEBI" id="CHEBI:30616"/>
    </ligand>
</feature>
<dbReference type="InterPro" id="IPR036676">
    <property type="entry name" value="PurM-like_C_sf"/>
</dbReference>
<comment type="caution">
    <text evidence="2">Lacks conserved residue(s) required for the propagation of feature annotation.</text>
</comment>
<dbReference type="SUPFAM" id="SSF56042">
    <property type="entry name" value="PurM C-terminal domain-like"/>
    <property type="match status" value="1"/>
</dbReference>
<feature type="binding site" evidence="2">
    <location>
        <position position="112"/>
    </location>
    <ligand>
        <name>Mg(2+)</name>
        <dbReference type="ChEBI" id="CHEBI:18420"/>
        <label>1</label>
    </ligand>
</feature>
<keyword evidence="1 2" id="KW-0784">Thiamine biosynthesis</keyword>
<comment type="pathway">
    <text evidence="2">Cofactor biosynthesis; thiamine diphosphate biosynthesis; thiamine diphosphate from thiamine phosphate: step 1/1.</text>
</comment>
<feature type="binding site" evidence="2">
    <location>
        <position position="67"/>
    </location>
    <ligand>
        <name>Mg(2+)</name>
        <dbReference type="ChEBI" id="CHEBI:18420"/>
        <label>2</label>
    </ligand>
</feature>
<dbReference type="Gene3D" id="3.90.650.10">
    <property type="entry name" value="PurM-like C-terminal domain"/>
    <property type="match status" value="1"/>
</dbReference>
<feature type="binding site" evidence="2">
    <location>
        <position position="37"/>
    </location>
    <ligand>
        <name>Mg(2+)</name>
        <dbReference type="ChEBI" id="CHEBI:18420"/>
        <label>4</label>
    </ligand>
</feature>
<dbReference type="GO" id="GO:0009229">
    <property type="term" value="P:thiamine diphosphate biosynthetic process"/>
    <property type="evidence" value="ECO:0007669"/>
    <property type="project" value="UniProtKB-UniRule"/>
</dbReference>
<sequence>MTEAEFIAALRRMPLHPGARGLVDDSAVLTAAPLVVTTDTLVEGVHFLPHDPPADVAWKLVATNLSDLAAKGAVVEGVLLNYPLGDSAWDRAFLDGLGSVLTHFHAPLIGGDTVTLRGPRSLTLTAFGRDAAAPARDGAKAGDGLWVTGTIGDAGLGLAIAQGGHGPIALRDAYRRPCPRLTEGRALSPVVHAMMDVSDGLLLDAGRMARASGLAVTIALDTVPLSEEARAFGGTDRAARLAAATAGDDYELLFALPAGITPPVAATRVGSFAAGDGLTLTDAGESIPLPPRWGYEHRAAN</sequence>
<proteinExistence type="inferred from homology"/>
<feature type="binding site" evidence="2">
    <location>
        <position position="295"/>
    </location>
    <ligand>
        <name>substrate</name>
    </ligand>
</feature>
<feature type="domain" description="PurM-like N-terminal" evidence="3">
    <location>
        <begin position="24"/>
        <end position="128"/>
    </location>
</feature>
<gene>
    <name evidence="2 5" type="primary">thiL</name>
    <name evidence="5" type="ORF">SP5_087_00820</name>
</gene>
<dbReference type="GO" id="GO:0000287">
    <property type="term" value="F:magnesium ion binding"/>
    <property type="evidence" value="ECO:0007669"/>
    <property type="project" value="UniProtKB-UniRule"/>
</dbReference>
<accession>A0A0A1WBV1</accession>
<keyword evidence="2" id="KW-0460">Magnesium</keyword>
<dbReference type="SUPFAM" id="SSF55326">
    <property type="entry name" value="PurM N-terminal domain-like"/>
    <property type="match status" value="1"/>
</dbReference>
<comment type="caution">
    <text evidence="5">The sequence shown here is derived from an EMBL/GenBank/DDBJ whole genome shotgun (WGS) entry which is preliminary data.</text>
</comment>
<dbReference type="RefSeq" id="WP_042490522.1">
    <property type="nucleotide sequence ID" value="NZ_BBPI01000087.1"/>
</dbReference>
<dbReference type="eggNOG" id="COG0611">
    <property type="taxonomic scope" value="Bacteria"/>
</dbReference>
<dbReference type="EMBL" id="BBPI01000087">
    <property type="protein sequence ID" value="GAM02496.1"/>
    <property type="molecule type" value="Genomic_DNA"/>
</dbReference>
<feature type="domain" description="PurM-like C-terminal" evidence="4">
    <location>
        <begin position="140"/>
        <end position="248"/>
    </location>
</feature>
<keyword evidence="2" id="KW-0547">Nucleotide-binding</keyword>
<dbReference type="UniPathway" id="UPA00060">
    <property type="reaction ID" value="UER00142"/>
</dbReference>
<comment type="catalytic activity">
    <reaction evidence="2">
        <text>thiamine phosphate + ATP = thiamine diphosphate + ADP</text>
        <dbReference type="Rhea" id="RHEA:15913"/>
        <dbReference type="ChEBI" id="CHEBI:30616"/>
        <dbReference type="ChEBI" id="CHEBI:37575"/>
        <dbReference type="ChEBI" id="CHEBI:58937"/>
        <dbReference type="ChEBI" id="CHEBI:456216"/>
        <dbReference type="EC" id="2.7.4.16"/>
    </reaction>
</comment>
<dbReference type="OrthoDB" id="9802811at2"/>
<evidence type="ECO:0000259" key="4">
    <source>
        <dbReference type="Pfam" id="PF02769"/>
    </source>
</evidence>
<feature type="binding site" evidence="2">
    <location>
        <position position="39"/>
    </location>
    <ligand>
        <name>Mg(2+)</name>
        <dbReference type="ChEBI" id="CHEBI:18420"/>
        <label>2</label>
    </ligand>
</feature>
<dbReference type="GO" id="GO:0009030">
    <property type="term" value="F:thiamine-phosphate kinase activity"/>
    <property type="evidence" value="ECO:0007669"/>
    <property type="project" value="UniProtKB-UniRule"/>
</dbReference>
<feature type="binding site" evidence="2">
    <location>
        <position position="196"/>
    </location>
    <ligand>
        <name>Mg(2+)</name>
        <dbReference type="ChEBI" id="CHEBI:18420"/>
        <label>3</label>
    </ligand>
</feature>
<dbReference type="InterPro" id="IPR010918">
    <property type="entry name" value="PurM-like_C_dom"/>
</dbReference>
<comment type="function">
    <text evidence="2">Catalyzes the ATP-dependent phosphorylation of thiamine-monophosphate (TMP) to form thiamine-pyrophosphate (TPP), the active form of vitamin B1.</text>
</comment>
<keyword evidence="2 5" id="KW-0418">Kinase</keyword>
<dbReference type="AlphaFoldDB" id="A0A0A1WBV1"/>
<dbReference type="InterPro" id="IPR016188">
    <property type="entry name" value="PurM-like_N"/>
</dbReference>
<dbReference type="Pfam" id="PF00586">
    <property type="entry name" value="AIRS"/>
    <property type="match status" value="1"/>
</dbReference>
<dbReference type="GO" id="GO:0005524">
    <property type="term" value="F:ATP binding"/>
    <property type="evidence" value="ECO:0007669"/>
    <property type="project" value="UniProtKB-UniRule"/>
</dbReference>
<dbReference type="HAMAP" id="MF_02128">
    <property type="entry name" value="TMP_kinase"/>
    <property type="match status" value="1"/>
</dbReference>
<feature type="binding site" evidence="2">
    <location>
        <position position="248"/>
    </location>
    <ligand>
        <name>substrate</name>
    </ligand>
</feature>
<dbReference type="Pfam" id="PF02769">
    <property type="entry name" value="AIRS_C"/>
    <property type="match status" value="1"/>
</dbReference>
<feature type="binding site" evidence="2">
    <location>
        <position position="67"/>
    </location>
    <ligand>
        <name>Mg(2+)</name>
        <dbReference type="ChEBI" id="CHEBI:18420"/>
        <label>3</label>
    </ligand>
</feature>
<dbReference type="CDD" id="cd02194">
    <property type="entry name" value="ThiL"/>
    <property type="match status" value="1"/>
</dbReference>
<keyword evidence="2" id="KW-0479">Metal-binding</keyword>
<keyword evidence="6" id="KW-1185">Reference proteome</keyword>
<evidence type="ECO:0000259" key="3">
    <source>
        <dbReference type="Pfam" id="PF00586"/>
    </source>
</evidence>
<dbReference type="InterPro" id="IPR006283">
    <property type="entry name" value="ThiL-like"/>
</dbReference>
<protein>
    <recommendedName>
        <fullName evidence="2">Thiamine-monophosphate kinase</fullName>
        <shortName evidence="2">TMP kinase</shortName>
        <shortName evidence="2">Thiamine-phosphate kinase</shortName>
        <ecNumber evidence="2">2.7.4.16</ecNumber>
    </recommendedName>
</protein>
<dbReference type="GO" id="GO:0009228">
    <property type="term" value="P:thiamine biosynthetic process"/>
    <property type="evidence" value="ECO:0007669"/>
    <property type="project" value="UniProtKB-KW"/>
</dbReference>